<name>A0A2U9B3L5_SCOMX</name>
<evidence type="ECO:0000256" key="1">
    <source>
        <dbReference type="SAM" id="MobiDB-lite"/>
    </source>
</evidence>
<dbReference type="Proteomes" id="UP000246464">
    <property type="component" value="Chromosome 3"/>
</dbReference>
<evidence type="ECO:0000313" key="2">
    <source>
        <dbReference type="EMBL" id="AWO98529.1"/>
    </source>
</evidence>
<protein>
    <submittedName>
        <fullName evidence="2">Uncharacterized protein</fullName>
    </submittedName>
</protein>
<keyword evidence="3" id="KW-1185">Reference proteome</keyword>
<accession>A0A2U9B3L5</accession>
<dbReference type="EMBL" id="CP026245">
    <property type="protein sequence ID" value="AWO98529.1"/>
    <property type="molecule type" value="Genomic_DNA"/>
</dbReference>
<evidence type="ECO:0000313" key="3">
    <source>
        <dbReference type="Proteomes" id="UP000246464"/>
    </source>
</evidence>
<proteinExistence type="predicted"/>
<feature type="region of interest" description="Disordered" evidence="1">
    <location>
        <begin position="1"/>
        <end position="36"/>
    </location>
</feature>
<organism evidence="2 3">
    <name type="scientific">Scophthalmus maximus</name>
    <name type="common">Turbot</name>
    <name type="synonym">Psetta maxima</name>
    <dbReference type="NCBI Taxonomy" id="52904"/>
    <lineage>
        <taxon>Eukaryota</taxon>
        <taxon>Metazoa</taxon>
        <taxon>Chordata</taxon>
        <taxon>Craniata</taxon>
        <taxon>Vertebrata</taxon>
        <taxon>Euteleostomi</taxon>
        <taxon>Actinopterygii</taxon>
        <taxon>Neopterygii</taxon>
        <taxon>Teleostei</taxon>
        <taxon>Neoteleostei</taxon>
        <taxon>Acanthomorphata</taxon>
        <taxon>Carangaria</taxon>
        <taxon>Pleuronectiformes</taxon>
        <taxon>Pleuronectoidei</taxon>
        <taxon>Scophthalmidae</taxon>
        <taxon>Scophthalmus</taxon>
    </lineage>
</organism>
<sequence>MPGIPRSGREARVEQGEPTLDTRPESESDPASSSNFCIALLTDWKGSSPRHRPPPATQGPL</sequence>
<dbReference type="AlphaFoldDB" id="A0A2U9B3L5"/>
<reference evidence="2 3" key="1">
    <citation type="submission" date="2017-12" db="EMBL/GenBank/DDBJ databases">
        <title>Integrating genomic resources of turbot (Scophthalmus maximus) in depth evaluation of genetic and physical mapping variation across individuals.</title>
        <authorList>
            <person name="Martinez P."/>
        </authorList>
    </citation>
    <scope>NUCLEOTIDE SEQUENCE [LARGE SCALE GENOMIC DNA]</scope>
</reference>
<gene>
    <name evidence="2" type="ORF">SMAX5B_008418</name>
</gene>
<feature type="compositionally biased region" description="Basic and acidic residues" evidence="1">
    <location>
        <begin position="7"/>
        <end position="26"/>
    </location>
</feature>